<keyword evidence="6" id="KW-1185">Reference proteome</keyword>
<feature type="domain" description="NACHT" evidence="4">
    <location>
        <begin position="85"/>
        <end position="236"/>
    </location>
</feature>
<dbReference type="Gene3D" id="3.40.50.300">
    <property type="entry name" value="P-loop containing nucleotide triphosphate hydrolases"/>
    <property type="match status" value="1"/>
</dbReference>
<name>A0A6G1FUE0_9PEZI</name>
<evidence type="ECO:0000313" key="5">
    <source>
        <dbReference type="EMBL" id="KAF1809326.1"/>
    </source>
</evidence>
<dbReference type="EMBL" id="ML975173">
    <property type="protein sequence ID" value="KAF1809326.1"/>
    <property type="molecule type" value="Genomic_DNA"/>
</dbReference>
<dbReference type="AlphaFoldDB" id="A0A6G1FUE0"/>
<dbReference type="Pfam" id="PF24883">
    <property type="entry name" value="NPHP3_N"/>
    <property type="match status" value="1"/>
</dbReference>
<dbReference type="InterPro" id="IPR001680">
    <property type="entry name" value="WD40_rpt"/>
</dbReference>
<protein>
    <recommendedName>
        <fullName evidence="4">NACHT domain-containing protein</fullName>
    </recommendedName>
</protein>
<evidence type="ECO:0000259" key="4">
    <source>
        <dbReference type="PROSITE" id="PS50837"/>
    </source>
</evidence>
<reference evidence="5 7" key="1">
    <citation type="submission" date="2020-01" db="EMBL/GenBank/DDBJ databases">
        <authorList>
            <consortium name="DOE Joint Genome Institute"/>
            <person name="Haridas S."/>
            <person name="Albert R."/>
            <person name="Binder M."/>
            <person name="Bloem J."/>
            <person name="Labutti K."/>
            <person name="Salamov A."/>
            <person name="Andreopoulos B."/>
            <person name="Baker S.E."/>
            <person name="Barry K."/>
            <person name="Bills G."/>
            <person name="Bluhm B.H."/>
            <person name="Cannon C."/>
            <person name="Castanera R."/>
            <person name="Culley D.E."/>
            <person name="Daum C."/>
            <person name="Ezra D."/>
            <person name="Gonzalez J.B."/>
            <person name="Henrissat B."/>
            <person name="Kuo A."/>
            <person name="Liang C."/>
            <person name="Lipzen A."/>
            <person name="Lutzoni F."/>
            <person name="Magnuson J."/>
            <person name="Mondo S."/>
            <person name="Nolan M."/>
            <person name="Ohm R."/>
            <person name="Pangilinan J."/>
            <person name="Park H.-J."/>
            <person name="Ramirez L."/>
            <person name="Alfaro M."/>
            <person name="Sun H."/>
            <person name="Tritt A."/>
            <person name="Yoshinaga Y."/>
            <person name="Zwiers L.-H."/>
            <person name="Turgeon B.G."/>
            <person name="Goodwin S.B."/>
            <person name="Spatafora J.W."/>
            <person name="Crous P.W."/>
            <person name="Grigoriev I.V."/>
        </authorList>
    </citation>
    <scope>NUCLEOTIDE SEQUENCE</scope>
    <source>
        <strain evidence="5 7">CBS 781.70</strain>
    </source>
</reference>
<dbReference type="PROSITE" id="PS50837">
    <property type="entry name" value="NACHT"/>
    <property type="match status" value="1"/>
</dbReference>
<dbReference type="InterPro" id="IPR027417">
    <property type="entry name" value="P-loop_NTPase"/>
</dbReference>
<dbReference type="InterPro" id="IPR007111">
    <property type="entry name" value="NACHT_NTPase"/>
</dbReference>
<reference evidence="7" key="2">
    <citation type="submission" date="2020-04" db="EMBL/GenBank/DDBJ databases">
        <authorList>
            <consortium name="NCBI Genome Project"/>
        </authorList>
    </citation>
    <scope>NUCLEOTIDE SEQUENCE</scope>
    <source>
        <strain evidence="7">CBS 781.70</strain>
    </source>
</reference>
<dbReference type="RefSeq" id="XP_033530957.1">
    <property type="nucleotide sequence ID" value="XM_033682967.1"/>
</dbReference>
<proteinExistence type="predicted"/>
<dbReference type="SUPFAM" id="SSF52540">
    <property type="entry name" value="P-loop containing nucleoside triphosphate hydrolases"/>
    <property type="match status" value="1"/>
</dbReference>
<feature type="region of interest" description="Disordered" evidence="3">
    <location>
        <begin position="679"/>
        <end position="721"/>
    </location>
</feature>
<organism evidence="5">
    <name type="scientific">Eremomyces bilateralis CBS 781.70</name>
    <dbReference type="NCBI Taxonomy" id="1392243"/>
    <lineage>
        <taxon>Eukaryota</taxon>
        <taxon>Fungi</taxon>
        <taxon>Dikarya</taxon>
        <taxon>Ascomycota</taxon>
        <taxon>Pezizomycotina</taxon>
        <taxon>Dothideomycetes</taxon>
        <taxon>Dothideomycetes incertae sedis</taxon>
        <taxon>Eremomycetales</taxon>
        <taxon>Eremomycetaceae</taxon>
        <taxon>Eremomyces</taxon>
    </lineage>
</organism>
<dbReference type="InterPro" id="IPR011047">
    <property type="entry name" value="Quinoprotein_ADH-like_sf"/>
</dbReference>
<dbReference type="Gene3D" id="2.130.10.10">
    <property type="entry name" value="YVTN repeat-like/Quinoprotein amine dehydrogenase"/>
    <property type="match status" value="1"/>
</dbReference>
<dbReference type="PANTHER" id="PTHR10039:SF14">
    <property type="entry name" value="NACHT DOMAIN-CONTAINING PROTEIN"/>
    <property type="match status" value="1"/>
</dbReference>
<dbReference type="OrthoDB" id="674604at2759"/>
<gene>
    <name evidence="5 7" type="ORF">P152DRAFT_516732</name>
</gene>
<dbReference type="SMART" id="SM00320">
    <property type="entry name" value="WD40"/>
    <property type="match status" value="1"/>
</dbReference>
<feature type="compositionally biased region" description="Basic residues" evidence="3">
    <location>
        <begin position="696"/>
        <end position="706"/>
    </location>
</feature>
<dbReference type="Proteomes" id="UP000504638">
    <property type="component" value="Unplaced"/>
</dbReference>
<feature type="repeat" description="WD" evidence="2">
    <location>
        <begin position="661"/>
        <end position="692"/>
    </location>
</feature>
<dbReference type="Pfam" id="PF00400">
    <property type="entry name" value="WD40"/>
    <property type="match status" value="1"/>
</dbReference>
<accession>A0A6G1FUE0</accession>
<evidence type="ECO:0000313" key="6">
    <source>
        <dbReference type="Proteomes" id="UP000504638"/>
    </source>
</evidence>
<dbReference type="PANTHER" id="PTHR10039">
    <property type="entry name" value="AMELOGENIN"/>
    <property type="match status" value="1"/>
</dbReference>
<dbReference type="InterPro" id="IPR015943">
    <property type="entry name" value="WD40/YVTN_repeat-like_dom_sf"/>
</dbReference>
<dbReference type="InterPro" id="IPR056884">
    <property type="entry name" value="NPHP3-like_N"/>
</dbReference>
<dbReference type="PROSITE" id="PS50294">
    <property type="entry name" value="WD_REPEATS_REGION"/>
    <property type="match status" value="1"/>
</dbReference>
<dbReference type="SUPFAM" id="SSF50998">
    <property type="entry name" value="Quinoprotein alcohol dehydrogenase-like"/>
    <property type="match status" value="1"/>
</dbReference>
<evidence type="ECO:0000256" key="1">
    <source>
        <dbReference type="ARBA" id="ARBA00022737"/>
    </source>
</evidence>
<keyword evidence="1" id="KW-0677">Repeat</keyword>
<keyword evidence="2" id="KW-0853">WD repeat</keyword>
<sequence>MAQQRISDATAKDGSLVIAGNNEFHGSVNVGASKDLNDILGSLPTAKDAPFYAHQRRHDPTCLDNTRVGLREDIDNWVKGENSPSIFWLSGLAGTGKSTVARTVSRYWANPAKETLGASFFFSRGGGDVGHAGNFVTSVAVQLANKVPDLKRIICNAISAQSDIANRDLSEQWRHLVLNPLSQLAGSSSQPRYILVVDALDECEDENDIQTILQLLAEVRSLETVQLRVFLTSRPDVPIRNGFIQIPNVVHRDFILHEISSSIVDHDIRIFLRHKLEDIARRYCLPAGWPDEHIIGQLVDSANELFIWAATACRFIEEGEYFAADRISIILKPDSADDSGDGSSSDSSATDNKNGDPVVAPQQHLDNIYITILKKSIRKYRGRESKKWRERLGTTMGTIAVLYSPLSTDSLGKLLHATLDTTLDSTLQQLDQTLNDLHAILDVPKNSTQPLRLHHPSFRDFLLDPKRCTDLKIGIDEKQAHKSLATSCIKLMSGALKQDILSVDRPGALVTDIETSLTAQHLPPEVRYACLYWIQHLQRSEAKLQDGDQVHRFLQEHFLHWLETLGWMGQVSEGIHTIASLESLASISDCPSLSDIIYEAKRFVVYNRYAIGLAPLQTYCSALAFAPTMSIIRKQFANCIPRWIRRLLQVEEKWNAVLQTLEGHSSGVSAVAFSPDGKTLASGSHDGTVRPWPSRRTARRWRRARATGRSSCGTRRRGRCG</sequence>
<feature type="region of interest" description="Disordered" evidence="3">
    <location>
        <begin position="335"/>
        <end position="360"/>
    </location>
</feature>
<dbReference type="PROSITE" id="PS50082">
    <property type="entry name" value="WD_REPEATS_2"/>
    <property type="match status" value="1"/>
</dbReference>
<evidence type="ECO:0000256" key="3">
    <source>
        <dbReference type="SAM" id="MobiDB-lite"/>
    </source>
</evidence>
<evidence type="ECO:0000313" key="7">
    <source>
        <dbReference type="RefSeq" id="XP_033530957.1"/>
    </source>
</evidence>
<reference evidence="7" key="3">
    <citation type="submission" date="2025-04" db="UniProtKB">
        <authorList>
            <consortium name="RefSeq"/>
        </authorList>
    </citation>
    <scope>IDENTIFICATION</scope>
    <source>
        <strain evidence="7">CBS 781.70</strain>
    </source>
</reference>
<dbReference type="GeneID" id="54423537"/>
<evidence type="ECO:0000256" key="2">
    <source>
        <dbReference type="PROSITE-ProRule" id="PRU00221"/>
    </source>
</evidence>
<feature type="non-terminal residue" evidence="5">
    <location>
        <position position="721"/>
    </location>
</feature>